<dbReference type="SMART" id="SM00504">
    <property type="entry name" value="Ubox"/>
    <property type="match status" value="1"/>
</dbReference>
<feature type="domain" description="U-box" evidence="9">
    <location>
        <begin position="920"/>
        <end position="994"/>
    </location>
</feature>
<evidence type="ECO:0000313" key="10">
    <source>
        <dbReference type="EMBL" id="KAK9902193.1"/>
    </source>
</evidence>
<dbReference type="PANTHER" id="PTHR13931">
    <property type="entry name" value="UBIQUITINATION FACTOR E4"/>
    <property type="match status" value="1"/>
</dbReference>
<dbReference type="InterPro" id="IPR019474">
    <property type="entry name" value="Ub_conjug_fac_E4_core"/>
</dbReference>
<evidence type="ECO:0000256" key="5">
    <source>
        <dbReference type="ARBA" id="ARBA00022490"/>
    </source>
</evidence>
<dbReference type="EMBL" id="JALJOT010000016">
    <property type="protein sequence ID" value="KAK9902193.1"/>
    <property type="molecule type" value="Genomic_DNA"/>
</dbReference>
<accession>A0ABR2YCV4</accession>
<keyword evidence="6" id="KW-0808">Transferase</keyword>
<gene>
    <name evidence="10" type="ORF">WJX75_007387</name>
</gene>
<sequence>MGPAQEESDALRRVFRFKLTNDKANIRGASNEEIYLSEVAQELADEGGVPLDQLRLDRDNLERVLMARLMEAPAVAQWPLHYLLACYSRASDEFRASAGIKDAAAVQRVQESLLYSKQLIVSYSGLLLTMDMFPQPAAAQQRGALQLLDSLDRREGAGPPTATAMPSGFLEDFAQRFEQEGLETVIEPIATEVSRRLVGVSPLGDYGGPLSLLQGLTAIKPIARAYQNLPRWRPAVTNGRQIQTESLLGPPFSLGVMPDVLSQPQPSVHQQCYSGLSKQNPMEINKTHHMLRAIMKTIHDTLYAISMNFLKGQDTREGMLSWFALALECNSERNKIQMNPRLASNHSFFVSLVTVFLRLCDPFLEPLSGKAWGKIDAGYVMRSQRIDYKDDTKLAVDAEEQRAVQERLSSGDAASTPSYHFICECFFLTAKGLHLGLIKMIQDLYNLARTQQSLERDLRHMESTLQGMLAQGNPLANHYQGQITLVKQRIEQMGDMYIGYTAAISSDDLLKNSVLFYRLVAAWMLRMASPATASTGQPELPLPTPAPLEFRMLPEYFVEDMVEVLLYVSRFKPMVLEGLPMEELLLFFVTFMGSPDFIHNPYLRSRMIEVLTTWMPQDEEGGASWKSRRSTQVAASVLLLIDSHPLVLSNMVRSVLRLYVDIEHTSRNNAFYEKYNLRHSMGELLLHLWNIPAHREAWKRVGQQEGGYGQLYQHFAHFLETDAIYLLNDAMEILPKVKETEILMADEERWKAMPEEERQEQEQTLHQNTNQLRSDLLMAGRNLSIIRSSTTEVTAPWLLREMAPRIASTLNYFMLHLAGSGRRKLKIKDPQRYSWQPKEVLAQIAAIYVHLARADDNGVFAREIANDERSYSSSMFAEAAQVLRQFMLLPEGEVRELESLATRVVTAEAEKAAEEELLQDPPEEFVDALMDTLMEDPVILPTSKQVIDRTTISRHLLSDSHDPFNRMPLKEEDLIPNTELKARIQAWKAEMHEEARRKMQS</sequence>
<organism evidence="10 11">
    <name type="scientific">Coccomyxa subellipsoidea</name>
    <dbReference type="NCBI Taxonomy" id="248742"/>
    <lineage>
        <taxon>Eukaryota</taxon>
        <taxon>Viridiplantae</taxon>
        <taxon>Chlorophyta</taxon>
        <taxon>core chlorophytes</taxon>
        <taxon>Trebouxiophyceae</taxon>
        <taxon>Trebouxiophyceae incertae sedis</taxon>
        <taxon>Coccomyxaceae</taxon>
        <taxon>Coccomyxa</taxon>
    </lineage>
</organism>
<keyword evidence="7" id="KW-0833">Ubl conjugation pathway</keyword>
<dbReference type="InterPro" id="IPR013083">
    <property type="entry name" value="Znf_RING/FYVE/PHD"/>
</dbReference>
<dbReference type="PROSITE" id="PS51698">
    <property type="entry name" value="U_BOX"/>
    <property type="match status" value="1"/>
</dbReference>
<evidence type="ECO:0000256" key="2">
    <source>
        <dbReference type="ARBA" id="ARBA00004496"/>
    </source>
</evidence>
<protein>
    <recommendedName>
        <fullName evidence="9">U-box domain-containing protein</fullName>
    </recommendedName>
</protein>
<dbReference type="Proteomes" id="UP001491310">
    <property type="component" value="Unassembled WGS sequence"/>
</dbReference>
<evidence type="ECO:0000256" key="3">
    <source>
        <dbReference type="ARBA" id="ARBA00004906"/>
    </source>
</evidence>
<evidence type="ECO:0000256" key="8">
    <source>
        <dbReference type="ARBA" id="ARBA00023242"/>
    </source>
</evidence>
<dbReference type="InterPro" id="IPR045132">
    <property type="entry name" value="UBE4"/>
</dbReference>
<dbReference type="Pfam" id="PF04564">
    <property type="entry name" value="U-box"/>
    <property type="match status" value="1"/>
</dbReference>
<comment type="similarity">
    <text evidence="4">Belongs to the ubiquitin conjugation factor E4 family.</text>
</comment>
<name>A0ABR2YCV4_9CHLO</name>
<evidence type="ECO:0000256" key="1">
    <source>
        <dbReference type="ARBA" id="ARBA00004123"/>
    </source>
</evidence>
<evidence type="ECO:0000256" key="7">
    <source>
        <dbReference type="ARBA" id="ARBA00022786"/>
    </source>
</evidence>
<dbReference type="Pfam" id="PF10408">
    <property type="entry name" value="Ufd2P_core"/>
    <property type="match status" value="1"/>
</dbReference>
<evidence type="ECO:0000313" key="11">
    <source>
        <dbReference type="Proteomes" id="UP001491310"/>
    </source>
</evidence>
<reference evidence="10 11" key="1">
    <citation type="journal article" date="2024" name="Nat. Commun.">
        <title>Phylogenomics reveals the evolutionary origins of lichenization in chlorophyte algae.</title>
        <authorList>
            <person name="Puginier C."/>
            <person name="Libourel C."/>
            <person name="Otte J."/>
            <person name="Skaloud P."/>
            <person name="Haon M."/>
            <person name="Grisel S."/>
            <person name="Petersen M."/>
            <person name="Berrin J.G."/>
            <person name="Delaux P.M."/>
            <person name="Dal Grande F."/>
            <person name="Keller J."/>
        </authorList>
    </citation>
    <scope>NUCLEOTIDE SEQUENCE [LARGE SCALE GENOMIC DNA]</scope>
    <source>
        <strain evidence="10 11">SAG 216-7</strain>
    </source>
</reference>
<dbReference type="SUPFAM" id="SSF57850">
    <property type="entry name" value="RING/U-box"/>
    <property type="match status" value="1"/>
</dbReference>
<dbReference type="Gene3D" id="3.30.40.10">
    <property type="entry name" value="Zinc/RING finger domain, C3HC4 (zinc finger)"/>
    <property type="match status" value="1"/>
</dbReference>
<dbReference type="CDD" id="cd16657">
    <property type="entry name" value="RING-Ubox_UBE4A"/>
    <property type="match status" value="1"/>
</dbReference>
<dbReference type="PANTHER" id="PTHR13931:SF2">
    <property type="entry name" value="UBIQUITIN CONJUGATION FACTOR E4 B"/>
    <property type="match status" value="1"/>
</dbReference>
<dbReference type="InterPro" id="IPR003613">
    <property type="entry name" value="Ubox_domain"/>
</dbReference>
<comment type="subcellular location">
    <subcellularLocation>
        <location evidence="2">Cytoplasm</location>
    </subcellularLocation>
    <subcellularLocation>
        <location evidence="1">Nucleus</location>
    </subcellularLocation>
</comment>
<keyword evidence="11" id="KW-1185">Reference proteome</keyword>
<comment type="pathway">
    <text evidence="3">Protein modification; protein ubiquitination.</text>
</comment>
<proteinExistence type="inferred from homology"/>
<comment type="caution">
    <text evidence="10">The sequence shown here is derived from an EMBL/GenBank/DDBJ whole genome shotgun (WGS) entry which is preliminary data.</text>
</comment>
<evidence type="ECO:0000256" key="4">
    <source>
        <dbReference type="ARBA" id="ARBA00007434"/>
    </source>
</evidence>
<keyword evidence="8" id="KW-0539">Nucleus</keyword>
<evidence type="ECO:0000259" key="9">
    <source>
        <dbReference type="PROSITE" id="PS51698"/>
    </source>
</evidence>
<keyword evidence="5" id="KW-0963">Cytoplasm</keyword>
<evidence type="ECO:0000256" key="6">
    <source>
        <dbReference type="ARBA" id="ARBA00022679"/>
    </source>
</evidence>